<reference evidence="1 2" key="1">
    <citation type="submission" date="2024-03" db="EMBL/GenBank/DDBJ databases">
        <title>First Report of Pectobacterium brasiliscabiei causing potato scab in china.</title>
        <authorList>
            <person name="Handique U."/>
        </authorList>
    </citation>
    <scope>NUCLEOTIDE SEQUENCE [LARGE SCALE GENOMIC DNA]</scope>
    <source>
        <strain evidence="1 2">ZRIMU1503</strain>
    </source>
</reference>
<evidence type="ECO:0008006" key="3">
    <source>
        <dbReference type="Google" id="ProtNLM"/>
    </source>
</evidence>
<dbReference type="Proteomes" id="UP001365781">
    <property type="component" value="Unassembled WGS sequence"/>
</dbReference>
<organism evidence="1 2">
    <name type="scientific">Streptomyces brasiliscabiei</name>
    <dbReference type="NCBI Taxonomy" id="2736302"/>
    <lineage>
        <taxon>Bacteria</taxon>
        <taxon>Bacillati</taxon>
        <taxon>Actinomycetota</taxon>
        <taxon>Actinomycetes</taxon>
        <taxon>Kitasatosporales</taxon>
        <taxon>Streptomycetaceae</taxon>
        <taxon>Streptomyces</taxon>
    </lineage>
</organism>
<name>A0ABU8GDW2_9ACTN</name>
<protein>
    <recommendedName>
        <fullName evidence="3">Restriction endonuclease type IV Mrr domain-containing protein</fullName>
    </recommendedName>
</protein>
<dbReference type="EMBL" id="JBBAYM010000011">
    <property type="protein sequence ID" value="MEI5611254.1"/>
    <property type="molecule type" value="Genomic_DNA"/>
</dbReference>
<sequence length="67" mass="7275">MPRPRGIEALDDWICTYSTFSHEAMRLMKGAKFFAALNVTASLGAVYIDMSVAEALVGLRAPHHAAP</sequence>
<dbReference type="RefSeq" id="WP_336539265.1">
    <property type="nucleotide sequence ID" value="NZ_JBBAYL010000033.1"/>
</dbReference>
<proteinExistence type="predicted"/>
<accession>A0ABU8GDW2</accession>
<keyword evidence="2" id="KW-1185">Reference proteome</keyword>
<gene>
    <name evidence="1" type="ORF">WB403_19025</name>
</gene>
<evidence type="ECO:0000313" key="1">
    <source>
        <dbReference type="EMBL" id="MEI5611254.1"/>
    </source>
</evidence>
<evidence type="ECO:0000313" key="2">
    <source>
        <dbReference type="Proteomes" id="UP001365781"/>
    </source>
</evidence>
<comment type="caution">
    <text evidence="1">The sequence shown here is derived from an EMBL/GenBank/DDBJ whole genome shotgun (WGS) entry which is preliminary data.</text>
</comment>